<evidence type="ECO:0000256" key="4">
    <source>
        <dbReference type="ARBA" id="ARBA00023136"/>
    </source>
</evidence>
<gene>
    <name evidence="7" type="ORF">PAC_07457</name>
</gene>
<dbReference type="InterPro" id="IPR051617">
    <property type="entry name" value="UNC-93-like_regulator"/>
</dbReference>
<organism evidence="7 8">
    <name type="scientific">Phialocephala subalpina</name>
    <dbReference type="NCBI Taxonomy" id="576137"/>
    <lineage>
        <taxon>Eukaryota</taxon>
        <taxon>Fungi</taxon>
        <taxon>Dikarya</taxon>
        <taxon>Ascomycota</taxon>
        <taxon>Pezizomycotina</taxon>
        <taxon>Leotiomycetes</taxon>
        <taxon>Helotiales</taxon>
        <taxon>Mollisiaceae</taxon>
        <taxon>Phialocephala</taxon>
        <taxon>Phialocephala fortinii species complex</taxon>
    </lineage>
</organism>
<keyword evidence="4 6" id="KW-0472">Membrane</keyword>
<evidence type="ECO:0000313" key="7">
    <source>
        <dbReference type="EMBL" id="CZR57568.1"/>
    </source>
</evidence>
<feature type="transmembrane region" description="Helical" evidence="6">
    <location>
        <begin position="130"/>
        <end position="155"/>
    </location>
</feature>
<keyword evidence="8" id="KW-1185">Reference proteome</keyword>
<dbReference type="GO" id="GO:0016020">
    <property type="term" value="C:membrane"/>
    <property type="evidence" value="ECO:0007669"/>
    <property type="project" value="UniProtKB-SubCell"/>
</dbReference>
<feature type="transmembrane region" description="Helical" evidence="6">
    <location>
        <begin position="200"/>
        <end position="221"/>
    </location>
</feature>
<dbReference type="SUPFAM" id="SSF103473">
    <property type="entry name" value="MFS general substrate transporter"/>
    <property type="match status" value="1"/>
</dbReference>
<feature type="transmembrane region" description="Helical" evidence="6">
    <location>
        <begin position="367"/>
        <end position="389"/>
    </location>
</feature>
<dbReference type="PANTHER" id="PTHR23294">
    <property type="entry name" value="ET TRANSLATION PRODUCT-RELATED"/>
    <property type="match status" value="1"/>
</dbReference>
<proteinExistence type="predicted"/>
<dbReference type="PANTHER" id="PTHR23294:SF19">
    <property type="entry name" value="DUF895 DOMAIN MEMBRANE PROTEIN-RELATED"/>
    <property type="match status" value="1"/>
</dbReference>
<sequence length="474" mass="51847">MATHDETIAKHFPPAETPQEPSSSSSSTHSALFNRTWYRTTFFQATVVGLAAFAAPGLYNAMQSTGAGGQQTPYLVMAGSAILSCCMVLSCSCGSIFANKFGIKNTFIAGTTGYIYSASLYTNNRYGTEWFVYVGSMACGLTAGLFWAAEAAIMISYPEPHKRGRYLAYWLAYRNSGSILGGIINLALNYKNSKTGKLDWKTYVVFVALQCLGPFVAMLLSQPKDVQRTDRTIVNLGKKISTKAELKALGKLAIGRKFLFLVPLFLYATFPLSYIGSYLSLYFSVRSRALASLVSSLAQITSNAILGSFLDWREISLNTRAKWAYIGMSTLIGATWVWAAVVQYGYWNHKPALDWVDSGFGRGWAMYIFQQVNFALVYNYCYWMAGFLAETPEEITRYASILRAVESAGGAVASGISSTKAPLIVALAVNFALWGVSVIPAWFAVRNLGLDGKERDAHGAEIVVEGDKKVVQEA</sequence>
<evidence type="ECO:0000256" key="6">
    <source>
        <dbReference type="SAM" id="Phobius"/>
    </source>
</evidence>
<comment type="subcellular location">
    <subcellularLocation>
        <location evidence="1">Membrane</location>
        <topology evidence="1">Multi-pass membrane protein</topology>
    </subcellularLocation>
</comment>
<dbReference type="Pfam" id="PF07690">
    <property type="entry name" value="MFS_1"/>
    <property type="match status" value="1"/>
</dbReference>
<keyword evidence="3 6" id="KW-1133">Transmembrane helix</keyword>
<dbReference type="OrthoDB" id="196103at2759"/>
<evidence type="ECO:0000256" key="1">
    <source>
        <dbReference type="ARBA" id="ARBA00004141"/>
    </source>
</evidence>
<evidence type="ECO:0000256" key="2">
    <source>
        <dbReference type="ARBA" id="ARBA00022692"/>
    </source>
</evidence>
<feature type="region of interest" description="Disordered" evidence="5">
    <location>
        <begin position="1"/>
        <end position="29"/>
    </location>
</feature>
<feature type="transmembrane region" description="Helical" evidence="6">
    <location>
        <begin position="74"/>
        <end position="97"/>
    </location>
</feature>
<dbReference type="InterPro" id="IPR011701">
    <property type="entry name" value="MFS"/>
</dbReference>
<feature type="transmembrane region" description="Helical" evidence="6">
    <location>
        <begin position="167"/>
        <end position="188"/>
    </location>
</feature>
<keyword evidence="2 6" id="KW-0812">Transmembrane</keyword>
<evidence type="ECO:0000256" key="3">
    <source>
        <dbReference type="ARBA" id="ARBA00022989"/>
    </source>
</evidence>
<dbReference type="Gene3D" id="1.20.1250.20">
    <property type="entry name" value="MFS general substrate transporter like domains"/>
    <property type="match status" value="1"/>
</dbReference>
<feature type="transmembrane region" description="Helical" evidence="6">
    <location>
        <begin position="42"/>
        <end position="62"/>
    </location>
</feature>
<dbReference type="Proteomes" id="UP000184330">
    <property type="component" value="Unassembled WGS sequence"/>
</dbReference>
<feature type="transmembrane region" description="Helical" evidence="6">
    <location>
        <begin position="258"/>
        <end position="283"/>
    </location>
</feature>
<dbReference type="AlphaFoldDB" id="A0A1L7WXU0"/>
<dbReference type="GO" id="GO:0022857">
    <property type="term" value="F:transmembrane transporter activity"/>
    <property type="evidence" value="ECO:0007669"/>
    <property type="project" value="InterPro"/>
</dbReference>
<evidence type="ECO:0000256" key="5">
    <source>
        <dbReference type="SAM" id="MobiDB-lite"/>
    </source>
</evidence>
<dbReference type="EMBL" id="FJOG01000010">
    <property type="protein sequence ID" value="CZR57568.1"/>
    <property type="molecule type" value="Genomic_DNA"/>
</dbReference>
<evidence type="ECO:0000313" key="8">
    <source>
        <dbReference type="Proteomes" id="UP000184330"/>
    </source>
</evidence>
<feature type="transmembrane region" description="Helical" evidence="6">
    <location>
        <begin position="423"/>
        <end position="445"/>
    </location>
</feature>
<dbReference type="InterPro" id="IPR036259">
    <property type="entry name" value="MFS_trans_sf"/>
</dbReference>
<feature type="transmembrane region" description="Helical" evidence="6">
    <location>
        <begin position="324"/>
        <end position="347"/>
    </location>
</feature>
<accession>A0A1L7WXU0</accession>
<protein>
    <submittedName>
        <fullName evidence="7">Related to DUF895 domain membrane protein</fullName>
    </submittedName>
</protein>
<reference evidence="7 8" key="1">
    <citation type="submission" date="2016-03" db="EMBL/GenBank/DDBJ databases">
        <authorList>
            <person name="Ploux O."/>
        </authorList>
    </citation>
    <scope>NUCLEOTIDE SEQUENCE [LARGE SCALE GENOMIC DNA]</scope>
    <source>
        <strain evidence="7 8">UAMH 11012</strain>
    </source>
</reference>
<name>A0A1L7WXU0_9HELO</name>